<feature type="domain" description="SCP" evidence="1">
    <location>
        <begin position="10"/>
        <end position="78"/>
    </location>
</feature>
<evidence type="ECO:0000259" key="1">
    <source>
        <dbReference type="Pfam" id="PF00188"/>
    </source>
</evidence>
<sequence>MAEAGRLDHSVEGAFAERVAAIGRASSHAVENLSVGRDSFAGAFSSWGQSELHNQNLLDPHVTRMGIGKADASGATYWALIMTD</sequence>
<dbReference type="InterPro" id="IPR035940">
    <property type="entry name" value="CAP_sf"/>
</dbReference>
<dbReference type="EMBL" id="OY288114">
    <property type="protein sequence ID" value="CAJ0877108.1"/>
    <property type="molecule type" value="Genomic_DNA"/>
</dbReference>
<dbReference type="Pfam" id="PF00188">
    <property type="entry name" value="CAP"/>
    <property type="match status" value="1"/>
</dbReference>
<evidence type="ECO:0000313" key="2">
    <source>
        <dbReference type="EMBL" id="CAJ0877108.1"/>
    </source>
</evidence>
<organism evidence="2">
    <name type="scientific">freshwater sediment metagenome</name>
    <dbReference type="NCBI Taxonomy" id="556182"/>
    <lineage>
        <taxon>unclassified sequences</taxon>
        <taxon>metagenomes</taxon>
        <taxon>ecological metagenomes</taxon>
    </lineage>
</organism>
<dbReference type="Gene3D" id="3.40.33.10">
    <property type="entry name" value="CAP"/>
    <property type="match status" value="1"/>
</dbReference>
<proteinExistence type="predicted"/>
<dbReference type="AlphaFoldDB" id="A0AA48M0V5"/>
<accession>A0AA48M0V5</accession>
<protein>
    <recommendedName>
        <fullName evidence="1">SCP domain-containing protein</fullName>
    </recommendedName>
</protein>
<reference evidence="2" key="1">
    <citation type="submission" date="2023-07" db="EMBL/GenBank/DDBJ databases">
        <authorList>
            <person name="Pelsma A.J. K."/>
        </authorList>
    </citation>
    <scope>NUCLEOTIDE SEQUENCE</scope>
</reference>
<dbReference type="InterPro" id="IPR014044">
    <property type="entry name" value="CAP_dom"/>
</dbReference>
<name>A0AA48M0V5_9ZZZZ</name>
<dbReference type="CDD" id="cd05379">
    <property type="entry name" value="CAP_bacterial"/>
    <property type="match status" value="1"/>
</dbReference>
<gene>
    <name evidence="2" type="ORF">AMST5_02848</name>
</gene>